<feature type="region of interest" description="Disordered" evidence="1">
    <location>
        <begin position="35"/>
        <end position="133"/>
    </location>
</feature>
<feature type="compositionally biased region" description="Polar residues" evidence="1">
    <location>
        <begin position="124"/>
        <end position="133"/>
    </location>
</feature>
<feature type="compositionally biased region" description="Low complexity" evidence="1">
    <location>
        <begin position="45"/>
        <end position="103"/>
    </location>
</feature>
<accession>A0A7S8CE72</accession>
<dbReference type="RefSeq" id="WP_239672953.1">
    <property type="nucleotide sequence ID" value="NZ_CP049742.1"/>
</dbReference>
<keyword evidence="3" id="KW-1185">Reference proteome</keyword>
<gene>
    <name evidence="2" type="ORF">G8O30_15730</name>
</gene>
<evidence type="ECO:0000256" key="1">
    <source>
        <dbReference type="SAM" id="MobiDB-lite"/>
    </source>
</evidence>
<sequence length="384" mass="42649">MSYSNKENYGLCKGCFKQQQFCTCDHSGDIHRKKQSFTEHNDQHQSIGEQDQKQQQEQGALEQEQGPQIQGQNQEGQRQGPQSQEQQQGPQSQGPQNQGPQLQRQRHGDQSQAPQLQRQRHGDQTMTNDQTIETPIDIDGVTVDVKCGDCKPTIIFKDEFYDKKKKRHKHGGEDVDKCKCKHCRNECKDCCVKDLNDLLKKVKNFQADPDIAAADKAIQIYFSTTSGFPTNPTTGGQVITELVECSTLRYKLATQASAVPNTVVQLCDVAGISATPATTQIYQFLLQQALAEEEEIDKCGCKKKKTCKCPACASGIGKELESTINFGIEIQLYLKGQTTALTPVYVLSVKDGIAYFTNSETNPTTIYVFSLCAISGYLVASQTI</sequence>
<proteinExistence type="predicted"/>
<evidence type="ECO:0000313" key="2">
    <source>
        <dbReference type="EMBL" id="QPC48266.1"/>
    </source>
</evidence>
<protein>
    <submittedName>
        <fullName evidence="2">Uncharacterized protein</fullName>
    </submittedName>
</protein>
<dbReference type="KEGG" id="mcui:G8O30_15730"/>
<dbReference type="Proteomes" id="UP000593626">
    <property type="component" value="Chromosome"/>
</dbReference>
<evidence type="ECO:0000313" key="3">
    <source>
        <dbReference type="Proteomes" id="UP000593626"/>
    </source>
</evidence>
<dbReference type="EMBL" id="CP049742">
    <property type="protein sequence ID" value="QPC48266.1"/>
    <property type="molecule type" value="Genomic_DNA"/>
</dbReference>
<organism evidence="2 3">
    <name type="scientific">Mangrovibacillus cuniculi</name>
    <dbReference type="NCBI Taxonomy" id="2593652"/>
    <lineage>
        <taxon>Bacteria</taxon>
        <taxon>Bacillati</taxon>
        <taxon>Bacillota</taxon>
        <taxon>Bacilli</taxon>
        <taxon>Bacillales</taxon>
        <taxon>Bacillaceae</taxon>
        <taxon>Mangrovibacillus</taxon>
    </lineage>
</organism>
<name>A0A7S8CE72_9BACI</name>
<dbReference type="AlphaFoldDB" id="A0A7S8CE72"/>
<reference evidence="2 3" key="1">
    <citation type="submission" date="2019-07" db="EMBL/GenBank/DDBJ databases">
        <title>Genome sequence of 2 isolates from Red Sea Mangroves.</title>
        <authorList>
            <person name="Sefrji F."/>
            <person name="Michoud G."/>
            <person name="Merlino G."/>
            <person name="Daffonchio D."/>
        </authorList>
    </citation>
    <scope>NUCLEOTIDE SEQUENCE [LARGE SCALE GENOMIC DNA]</scope>
    <source>
        <strain evidence="2 3">R1DC41</strain>
    </source>
</reference>